<evidence type="ECO:0000256" key="3">
    <source>
        <dbReference type="SAM" id="MobiDB-lite"/>
    </source>
</evidence>
<dbReference type="SMART" id="SM00252">
    <property type="entry name" value="SH2"/>
    <property type="match status" value="1"/>
</dbReference>
<dbReference type="PANTHER" id="PTHR14388">
    <property type="entry name" value="T CELL-SPECIFIC ADAPTER PROTEIN TSAD"/>
    <property type="match status" value="1"/>
</dbReference>
<proteinExistence type="predicted"/>
<dbReference type="FunFam" id="3.30.505.10:FF:000059">
    <property type="entry name" value="hematopoietic SH2 domain-containing protein"/>
    <property type="match status" value="1"/>
</dbReference>
<dbReference type="PANTHER" id="PTHR14388:SF6">
    <property type="entry name" value="SH2 DOMAIN-CONTAINING PROTEIN 7"/>
    <property type="match status" value="1"/>
</dbReference>
<evidence type="ECO:0000259" key="4">
    <source>
        <dbReference type="PROSITE" id="PS50001"/>
    </source>
</evidence>
<dbReference type="PROSITE" id="PS50001">
    <property type="entry name" value="SH2"/>
    <property type="match status" value="1"/>
</dbReference>
<dbReference type="InterPro" id="IPR036860">
    <property type="entry name" value="SH2_dom_sf"/>
</dbReference>
<organism evidence="5 6">
    <name type="scientific">Larimichthys crocea</name>
    <name type="common">Large yellow croaker</name>
    <name type="synonym">Pseudosciaena crocea</name>
    <dbReference type="NCBI Taxonomy" id="215358"/>
    <lineage>
        <taxon>Eukaryota</taxon>
        <taxon>Metazoa</taxon>
        <taxon>Chordata</taxon>
        <taxon>Craniata</taxon>
        <taxon>Vertebrata</taxon>
        <taxon>Euteleostomi</taxon>
        <taxon>Actinopterygii</taxon>
        <taxon>Neopterygii</taxon>
        <taxon>Teleostei</taxon>
        <taxon>Neoteleostei</taxon>
        <taxon>Acanthomorphata</taxon>
        <taxon>Eupercaria</taxon>
        <taxon>Sciaenidae</taxon>
        <taxon>Larimichthys</taxon>
    </lineage>
</organism>
<keyword evidence="1 2" id="KW-0727">SH2 domain</keyword>
<evidence type="ECO:0000313" key="6">
    <source>
        <dbReference type="Proteomes" id="UP000424527"/>
    </source>
</evidence>
<feature type="region of interest" description="Disordered" evidence="3">
    <location>
        <begin position="158"/>
        <end position="186"/>
    </location>
</feature>
<dbReference type="Proteomes" id="UP000424527">
    <property type="component" value="Unassembled WGS sequence"/>
</dbReference>
<evidence type="ECO:0000256" key="2">
    <source>
        <dbReference type="PROSITE-ProRule" id="PRU00191"/>
    </source>
</evidence>
<dbReference type="PRINTS" id="PR00401">
    <property type="entry name" value="SH2DOMAIN"/>
</dbReference>
<dbReference type="AlphaFoldDB" id="A0A6G0J2H7"/>
<dbReference type="SUPFAM" id="SSF55550">
    <property type="entry name" value="SH2 domain"/>
    <property type="match status" value="1"/>
</dbReference>
<feature type="domain" description="SH2" evidence="4">
    <location>
        <begin position="33"/>
        <end position="131"/>
    </location>
</feature>
<dbReference type="GO" id="GO:0005737">
    <property type="term" value="C:cytoplasm"/>
    <property type="evidence" value="ECO:0007669"/>
    <property type="project" value="TreeGrafter"/>
</dbReference>
<feature type="region of interest" description="Disordered" evidence="3">
    <location>
        <begin position="215"/>
        <end position="236"/>
    </location>
</feature>
<name>A0A6G0J2H7_LARCR</name>
<sequence>MEASEGGLKELVLRWFTETQAPLILNNGNFPDWFQGFAARKDTEDLLRDKTLGCFLIRLSDKAIGYILSYKGNDRCRHFVITQNQDGQFVISGDCQTYGSLTELIEHYKVSPIQPFGEYLTSSCYEVVPPVPKRGFPLGFSLSGSLPETMSPSRVTYSELTPVEGRSRSLPKLNNSSGEEEEYSNSLNLSTHSFTTSSASHSPSPVKRVTCHTYSLHDPRDNSKLNSSRSEQQGDDVEILRSNPLYHTSEGPGGSSAVQQGGSMYAELTQRPAPAGLSDNTYEQIPGEAATVQGNTYESLEDMKSKKAKSTWGKNNMKWKKFLPDYMKK</sequence>
<comment type="caution">
    <text evidence="5">The sequence shown here is derived from an EMBL/GenBank/DDBJ whole genome shotgun (WGS) entry which is preliminary data.</text>
</comment>
<dbReference type="EMBL" id="REGW02000004">
    <property type="protein sequence ID" value="KAE8297741.1"/>
    <property type="molecule type" value="Genomic_DNA"/>
</dbReference>
<evidence type="ECO:0000313" key="5">
    <source>
        <dbReference type="EMBL" id="KAE8297741.1"/>
    </source>
</evidence>
<reference evidence="5 6" key="1">
    <citation type="submission" date="2019-07" db="EMBL/GenBank/DDBJ databases">
        <title>Chromosome genome assembly for large yellow croaker.</title>
        <authorList>
            <person name="Xiao S."/>
        </authorList>
    </citation>
    <scope>NUCLEOTIDE SEQUENCE [LARGE SCALE GENOMIC DNA]</scope>
    <source>
        <strain evidence="5">JMULYC20181020</strain>
        <tissue evidence="5">Muscle</tissue>
    </source>
</reference>
<dbReference type="InterPro" id="IPR000980">
    <property type="entry name" value="SH2"/>
</dbReference>
<dbReference type="Pfam" id="PF00017">
    <property type="entry name" value="SH2"/>
    <property type="match status" value="1"/>
</dbReference>
<dbReference type="Gene3D" id="3.30.505.10">
    <property type="entry name" value="SH2 domain"/>
    <property type="match status" value="1"/>
</dbReference>
<evidence type="ECO:0000256" key="1">
    <source>
        <dbReference type="ARBA" id="ARBA00022999"/>
    </source>
</evidence>
<keyword evidence="6" id="KW-1185">Reference proteome</keyword>
<protein>
    <submittedName>
        <fullName evidence="5">SH2 domain-containing protein 7</fullName>
    </submittedName>
</protein>
<gene>
    <name evidence="5" type="ORF">D5F01_LYC04382</name>
</gene>
<accession>A0A6G0J2H7</accession>